<dbReference type="AlphaFoldDB" id="A0A6M0INC0"/>
<dbReference type="Pfam" id="PF16277">
    <property type="entry name" value="DUF4926"/>
    <property type="match status" value="1"/>
</dbReference>
<accession>A0A6M0INC0</accession>
<gene>
    <name evidence="1" type="ORF">GK091_16105</name>
</gene>
<proteinExistence type="predicted"/>
<organism evidence="1 2">
    <name type="scientific">Spirosoma agri</name>
    <dbReference type="NCBI Taxonomy" id="1987381"/>
    <lineage>
        <taxon>Bacteria</taxon>
        <taxon>Pseudomonadati</taxon>
        <taxon>Bacteroidota</taxon>
        <taxon>Cytophagia</taxon>
        <taxon>Cytophagales</taxon>
        <taxon>Cytophagaceae</taxon>
        <taxon>Spirosoma</taxon>
    </lineage>
</organism>
<evidence type="ECO:0000313" key="2">
    <source>
        <dbReference type="Proteomes" id="UP000477386"/>
    </source>
</evidence>
<reference evidence="1 2" key="1">
    <citation type="submission" date="2020-02" db="EMBL/GenBank/DDBJ databases">
        <title>Draft genome sequence of two Spirosoma agri KCTC 52727 and Spirosoma terrae KCTC 52035.</title>
        <authorList>
            <person name="Rojas J."/>
            <person name="Ambika Manirajan B."/>
            <person name="Ratering S."/>
            <person name="Suarez C."/>
            <person name="Schnell S."/>
        </authorList>
    </citation>
    <scope>NUCLEOTIDE SEQUENCE [LARGE SCALE GENOMIC DNA]</scope>
    <source>
        <strain evidence="1 2">KCTC 52727</strain>
    </source>
</reference>
<keyword evidence="2" id="KW-1185">Reference proteome</keyword>
<sequence length="71" mass="7814">MDELHLHDLVALTTPLSAYKLRRGEIGVVIDLGPNGEYLLEFVGKDGAPYATPTVSSNQLMKVYLHADMVE</sequence>
<comment type="caution">
    <text evidence="1">The sequence shown here is derived from an EMBL/GenBank/DDBJ whole genome shotgun (WGS) entry which is preliminary data.</text>
</comment>
<evidence type="ECO:0000313" key="1">
    <source>
        <dbReference type="EMBL" id="NEU68413.1"/>
    </source>
</evidence>
<name>A0A6M0INC0_9BACT</name>
<dbReference type="RefSeq" id="WP_164040234.1">
    <property type="nucleotide sequence ID" value="NZ_JAAGNZ010000001.1"/>
</dbReference>
<dbReference type="InterPro" id="IPR032568">
    <property type="entry name" value="DUF4926"/>
</dbReference>
<dbReference type="EMBL" id="JAAGNZ010000001">
    <property type="protein sequence ID" value="NEU68413.1"/>
    <property type="molecule type" value="Genomic_DNA"/>
</dbReference>
<protein>
    <submittedName>
        <fullName evidence="1">DUF4926 domain-containing protein</fullName>
    </submittedName>
</protein>
<dbReference type="Proteomes" id="UP000477386">
    <property type="component" value="Unassembled WGS sequence"/>
</dbReference>